<proteinExistence type="predicted"/>
<gene>
    <name evidence="2" type="ORF">MYCFIDRAFT_195143</name>
</gene>
<accession>M3AHA1</accession>
<dbReference type="HOGENOM" id="CLU_1355169_0_0_1"/>
<dbReference type="VEuPathDB" id="FungiDB:MYCFIDRAFT_195143"/>
<name>M3AHA1_PSEFD</name>
<dbReference type="GeneID" id="19335436"/>
<dbReference type="RefSeq" id="XP_007924580.1">
    <property type="nucleotide sequence ID" value="XM_007926389.1"/>
</dbReference>
<dbReference type="STRING" id="383855.M3AHA1"/>
<reference evidence="2 3" key="1">
    <citation type="journal article" date="2012" name="PLoS Pathog.">
        <title>Diverse lifestyles and strategies of plant pathogenesis encoded in the genomes of eighteen Dothideomycetes fungi.</title>
        <authorList>
            <person name="Ohm R.A."/>
            <person name="Feau N."/>
            <person name="Henrissat B."/>
            <person name="Schoch C.L."/>
            <person name="Horwitz B.A."/>
            <person name="Barry K.W."/>
            <person name="Condon B.J."/>
            <person name="Copeland A.C."/>
            <person name="Dhillon B."/>
            <person name="Glaser F."/>
            <person name="Hesse C.N."/>
            <person name="Kosti I."/>
            <person name="LaButti K."/>
            <person name="Lindquist E.A."/>
            <person name="Lucas S."/>
            <person name="Salamov A.A."/>
            <person name="Bradshaw R.E."/>
            <person name="Ciuffetti L."/>
            <person name="Hamelin R.C."/>
            <person name="Kema G.H.J."/>
            <person name="Lawrence C."/>
            <person name="Scott J.A."/>
            <person name="Spatafora J.W."/>
            <person name="Turgeon B.G."/>
            <person name="de Wit P.J.G.M."/>
            <person name="Zhong S."/>
            <person name="Goodwin S.B."/>
            <person name="Grigoriev I.V."/>
        </authorList>
    </citation>
    <scope>NUCLEOTIDE SEQUENCE [LARGE SCALE GENOMIC DNA]</scope>
    <source>
        <strain evidence="2 3">CIRAD86</strain>
    </source>
</reference>
<dbReference type="AlphaFoldDB" id="M3AHA1"/>
<evidence type="ECO:0000313" key="3">
    <source>
        <dbReference type="Proteomes" id="UP000016932"/>
    </source>
</evidence>
<dbReference type="EMBL" id="KB446557">
    <property type="protein sequence ID" value="EME83956.1"/>
    <property type="molecule type" value="Genomic_DNA"/>
</dbReference>
<dbReference type="KEGG" id="pfj:MYCFIDRAFT_195143"/>
<evidence type="ECO:0000313" key="2">
    <source>
        <dbReference type="EMBL" id="EME83956.1"/>
    </source>
</evidence>
<keyword evidence="3" id="KW-1185">Reference proteome</keyword>
<organism evidence="2 3">
    <name type="scientific">Pseudocercospora fijiensis (strain CIRAD86)</name>
    <name type="common">Black leaf streak disease fungus</name>
    <name type="synonym">Mycosphaerella fijiensis</name>
    <dbReference type="NCBI Taxonomy" id="383855"/>
    <lineage>
        <taxon>Eukaryota</taxon>
        <taxon>Fungi</taxon>
        <taxon>Dikarya</taxon>
        <taxon>Ascomycota</taxon>
        <taxon>Pezizomycotina</taxon>
        <taxon>Dothideomycetes</taxon>
        <taxon>Dothideomycetidae</taxon>
        <taxon>Mycosphaerellales</taxon>
        <taxon>Mycosphaerellaceae</taxon>
        <taxon>Pseudocercospora</taxon>
    </lineage>
</organism>
<sequence>MADTDTAVEPPPSYSSLPPSQPSQPLPSSTPSLPERTGTHEYHLQRVAPHSLGLQILHNSTVLYYLASYQAQNTPDLILYAGYDSKGPQLALAKFENSTKNFKTYIGGQKSPAGDDWDTKTRESTLGASRFSPRDYKLVEEGNDGVVAVYLERKFGEGVVKWRVKVSEVAEMQALMVLLGLLEKSRRYMKSVKRAFPNTNGW</sequence>
<dbReference type="Proteomes" id="UP000016932">
    <property type="component" value="Unassembled WGS sequence"/>
</dbReference>
<feature type="compositionally biased region" description="Pro residues" evidence="1">
    <location>
        <begin position="9"/>
        <end position="25"/>
    </location>
</feature>
<dbReference type="OrthoDB" id="3431997at2759"/>
<feature type="region of interest" description="Disordered" evidence="1">
    <location>
        <begin position="1"/>
        <end position="37"/>
    </location>
</feature>
<protein>
    <submittedName>
        <fullName evidence="2">Uncharacterized protein</fullName>
    </submittedName>
</protein>
<evidence type="ECO:0000256" key="1">
    <source>
        <dbReference type="SAM" id="MobiDB-lite"/>
    </source>
</evidence>
<dbReference type="eggNOG" id="ENOG502RP1Z">
    <property type="taxonomic scope" value="Eukaryota"/>
</dbReference>